<gene>
    <name evidence="2" type="ORF">PCASD_09127</name>
</gene>
<evidence type="ECO:0000313" key="2">
    <source>
        <dbReference type="EMBL" id="PLW44924.1"/>
    </source>
</evidence>
<feature type="compositionally biased region" description="Polar residues" evidence="1">
    <location>
        <begin position="124"/>
        <end position="141"/>
    </location>
</feature>
<dbReference type="EMBL" id="PGCI01000053">
    <property type="protein sequence ID" value="PLW44924.1"/>
    <property type="molecule type" value="Genomic_DNA"/>
</dbReference>
<dbReference type="Proteomes" id="UP000235392">
    <property type="component" value="Unassembled WGS sequence"/>
</dbReference>
<name>A0A2N5V4K5_9BASI</name>
<evidence type="ECO:0000256" key="1">
    <source>
        <dbReference type="SAM" id="MobiDB-lite"/>
    </source>
</evidence>
<organism evidence="2 3">
    <name type="scientific">Puccinia coronata f. sp. avenae</name>
    <dbReference type="NCBI Taxonomy" id="200324"/>
    <lineage>
        <taxon>Eukaryota</taxon>
        <taxon>Fungi</taxon>
        <taxon>Dikarya</taxon>
        <taxon>Basidiomycota</taxon>
        <taxon>Pucciniomycotina</taxon>
        <taxon>Pucciniomycetes</taxon>
        <taxon>Pucciniales</taxon>
        <taxon>Pucciniaceae</taxon>
        <taxon>Puccinia</taxon>
    </lineage>
</organism>
<protein>
    <submittedName>
        <fullName evidence="2">Uncharacterized protein</fullName>
    </submittedName>
</protein>
<proteinExistence type="predicted"/>
<evidence type="ECO:0000313" key="3">
    <source>
        <dbReference type="Proteomes" id="UP000235392"/>
    </source>
</evidence>
<reference evidence="2 3" key="1">
    <citation type="submission" date="2017-11" db="EMBL/GenBank/DDBJ databases">
        <title>De novo assembly and phasing of dikaryotic genomes from two isolates of Puccinia coronata f. sp. avenae, the causal agent of oat crown rust.</title>
        <authorList>
            <person name="Miller M.E."/>
            <person name="Zhang Y."/>
            <person name="Omidvar V."/>
            <person name="Sperschneider J."/>
            <person name="Schwessinger B."/>
            <person name="Raley C."/>
            <person name="Palmer J.M."/>
            <person name="Garnica D."/>
            <person name="Upadhyaya N."/>
            <person name="Rathjen J."/>
            <person name="Taylor J.M."/>
            <person name="Park R.F."/>
            <person name="Dodds P.N."/>
            <person name="Hirsch C.D."/>
            <person name="Kianian S.F."/>
            <person name="Figueroa M."/>
        </authorList>
    </citation>
    <scope>NUCLEOTIDE SEQUENCE [LARGE SCALE GENOMIC DNA]</scope>
    <source>
        <strain evidence="2">12SD80</strain>
    </source>
</reference>
<dbReference type="AlphaFoldDB" id="A0A2N5V4K5"/>
<accession>A0A2N5V4K5</accession>
<sequence length="431" mass="46645">MTGSIELTTLILISPPTLTIHIDQWTSGLRPYSNTKRLSVVTLPIHQAITLVHVVERSLMLVSQPTCLRPIRRAGLGGIQRGMQAQRACQGQTISCPSGHLEHAPDPTASTATCATISTSSATPNRAPSITHASSPRSPTSPGIAAQPPGKLTLTSSTPGTGHTSAFDVWKVCGPTTWVTCSRTKLANLVLQSIGCLIRRAQQLIDLPQRTWFHRVVIPRAAATLACASIITPAYRMATSSSDGHPDKLMLHQLIGWPSQQAGVTPAHRMAVPTSWCYTSSSDGHPNKLVLHQLIGWTSRRAGVTPAHRMDIPTSWCYTSSSDGHPDELVLHQLIGWTSRRAGVTPAHRMDIPTSWCYTSSLDGHPDELVLHQLIGWTSRRAGVTPAHWMDIPTSWCYTSSSDGHPDELVLHQLIGWTSRQAGVTSAPPAR</sequence>
<feature type="region of interest" description="Disordered" evidence="1">
    <location>
        <begin position="119"/>
        <end position="158"/>
    </location>
</feature>
<comment type="caution">
    <text evidence="2">The sequence shown here is derived from an EMBL/GenBank/DDBJ whole genome shotgun (WGS) entry which is preliminary data.</text>
</comment>